<reference evidence="3" key="1">
    <citation type="journal article" date="2019" name="Int. J. Syst. Evol. Microbiol.">
        <title>The Global Catalogue of Microorganisms (GCM) 10K type strain sequencing project: providing services to taxonomists for standard genome sequencing and annotation.</title>
        <authorList>
            <consortium name="The Broad Institute Genomics Platform"/>
            <consortium name="The Broad Institute Genome Sequencing Center for Infectious Disease"/>
            <person name="Wu L."/>
            <person name="Ma J."/>
        </authorList>
    </citation>
    <scope>NUCLEOTIDE SEQUENCE [LARGE SCALE GENOMIC DNA]</scope>
    <source>
        <strain evidence="3">CCUG 58938</strain>
    </source>
</reference>
<proteinExistence type="predicted"/>
<accession>A0ABW3K376</accession>
<organism evidence="2 3">
    <name type="scientific">Ohtaekwangia kribbensis</name>
    <dbReference type="NCBI Taxonomy" id="688913"/>
    <lineage>
        <taxon>Bacteria</taxon>
        <taxon>Pseudomonadati</taxon>
        <taxon>Bacteroidota</taxon>
        <taxon>Cytophagia</taxon>
        <taxon>Cytophagales</taxon>
        <taxon>Fulvivirgaceae</taxon>
        <taxon>Ohtaekwangia</taxon>
    </lineage>
</organism>
<protein>
    <submittedName>
        <fullName evidence="2">DinB family protein</fullName>
    </submittedName>
</protein>
<dbReference type="Proteomes" id="UP001597112">
    <property type="component" value="Unassembled WGS sequence"/>
</dbReference>
<dbReference type="InterPro" id="IPR024775">
    <property type="entry name" value="DinB-like"/>
</dbReference>
<name>A0ABW3K376_9BACT</name>
<dbReference type="Gene3D" id="1.20.120.450">
    <property type="entry name" value="dinb family like domain"/>
    <property type="match status" value="1"/>
</dbReference>
<gene>
    <name evidence="2" type="ORF">ACFQ21_10160</name>
</gene>
<evidence type="ECO:0000259" key="1">
    <source>
        <dbReference type="Pfam" id="PF12867"/>
    </source>
</evidence>
<feature type="domain" description="DinB-like" evidence="1">
    <location>
        <begin position="16"/>
        <end position="178"/>
    </location>
</feature>
<dbReference type="Pfam" id="PF12867">
    <property type="entry name" value="DinB_2"/>
    <property type="match status" value="1"/>
</dbReference>
<sequence length="194" mass="22310">MTLEYILINLKRELIRTLAVVDEWFDRDPALLQYRPASGGWTASEVLEHITLTNHYLLIVIEKGTEKALRRKHELTEPLAIPASYTLSNQALLDIAQPDVFAWQRPEHHQPTGEKPLCEVRRTLRDQLEQCLIILELLPDGEGTLHHTTMSVNNLGKLDVYQYLYFLALHAQRHIHQLKRIGQEYTAPSVACDA</sequence>
<dbReference type="RefSeq" id="WP_377578567.1">
    <property type="nucleotide sequence ID" value="NZ_JBHTKA010000002.1"/>
</dbReference>
<evidence type="ECO:0000313" key="2">
    <source>
        <dbReference type="EMBL" id="MFD0999673.1"/>
    </source>
</evidence>
<dbReference type="InterPro" id="IPR034660">
    <property type="entry name" value="DinB/YfiT-like"/>
</dbReference>
<dbReference type="EMBL" id="JBHTKA010000002">
    <property type="protein sequence ID" value="MFD0999673.1"/>
    <property type="molecule type" value="Genomic_DNA"/>
</dbReference>
<evidence type="ECO:0000313" key="3">
    <source>
        <dbReference type="Proteomes" id="UP001597112"/>
    </source>
</evidence>
<keyword evidence="3" id="KW-1185">Reference proteome</keyword>
<comment type="caution">
    <text evidence="2">The sequence shown here is derived from an EMBL/GenBank/DDBJ whole genome shotgun (WGS) entry which is preliminary data.</text>
</comment>
<dbReference type="SUPFAM" id="SSF109854">
    <property type="entry name" value="DinB/YfiT-like putative metalloenzymes"/>
    <property type="match status" value="1"/>
</dbReference>